<evidence type="ECO:0000259" key="3">
    <source>
        <dbReference type="PROSITE" id="PS51724"/>
    </source>
</evidence>
<dbReference type="InterPro" id="IPR007730">
    <property type="entry name" value="SPOR-like_dom"/>
</dbReference>
<gene>
    <name evidence="4" type="ORF">GRI47_08450</name>
</gene>
<dbReference type="RefSeq" id="WP_160660825.1">
    <property type="nucleotide sequence ID" value="NZ_BAABDV010000001.1"/>
</dbReference>
<dbReference type="InterPro" id="IPR036680">
    <property type="entry name" value="SPOR-like_sf"/>
</dbReference>
<dbReference type="GO" id="GO:0042834">
    <property type="term" value="F:peptidoglycan binding"/>
    <property type="evidence" value="ECO:0007669"/>
    <property type="project" value="InterPro"/>
</dbReference>
<evidence type="ECO:0000256" key="2">
    <source>
        <dbReference type="SAM" id="Phobius"/>
    </source>
</evidence>
<feature type="region of interest" description="Disordered" evidence="1">
    <location>
        <begin position="68"/>
        <end position="152"/>
    </location>
</feature>
<feature type="domain" description="SPOR" evidence="3">
    <location>
        <begin position="148"/>
        <end position="228"/>
    </location>
</feature>
<protein>
    <submittedName>
        <fullName evidence="4">SPOR domain-containing protein</fullName>
    </submittedName>
</protein>
<evidence type="ECO:0000313" key="5">
    <source>
        <dbReference type="Proteomes" id="UP000430272"/>
    </source>
</evidence>
<dbReference type="Proteomes" id="UP000430272">
    <property type="component" value="Unassembled WGS sequence"/>
</dbReference>
<evidence type="ECO:0000256" key="1">
    <source>
        <dbReference type="SAM" id="MobiDB-lite"/>
    </source>
</evidence>
<keyword evidence="5" id="KW-1185">Reference proteome</keyword>
<reference evidence="4 5" key="1">
    <citation type="submission" date="2019-12" db="EMBL/GenBank/DDBJ databases">
        <title>Genomic-based taxomic classification of the family Erythrobacteraceae.</title>
        <authorList>
            <person name="Xu L."/>
        </authorList>
    </citation>
    <scope>NUCLEOTIDE SEQUENCE [LARGE SCALE GENOMIC DNA]</scope>
    <source>
        <strain evidence="4 5">JCM 17468</strain>
    </source>
</reference>
<feature type="compositionally biased region" description="Basic and acidic residues" evidence="1">
    <location>
        <begin position="84"/>
        <end position="94"/>
    </location>
</feature>
<dbReference type="AlphaFoldDB" id="A0A844Y880"/>
<comment type="caution">
    <text evidence="4">The sequence shown here is derived from an EMBL/GenBank/DDBJ whole genome shotgun (WGS) entry which is preliminary data.</text>
</comment>
<organism evidence="4 5">
    <name type="scientific">Qipengyuania pelagi</name>
    <dbReference type="NCBI Taxonomy" id="994320"/>
    <lineage>
        <taxon>Bacteria</taxon>
        <taxon>Pseudomonadati</taxon>
        <taxon>Pseudomonadota</taxon>
        <taxon>Alphaproteobacteria</taxon>
        <taxon>Sphingomonadales</taxon>
        <taxon>Erythrobacteraceae</taxon>
        <taxon>Qipengyuania</taxon>
    </lineage>
</organism>
<feature type="region of interest" description="Disordered" evidence="1">
    <location>
        <begin position="1"/>
        <end position="21"/>
    </location>
</feature>
<feature type="transmembrane region" description="Helical" evidence="2">
    <location>
        <begin position="42"/>
        <end position="63"/>
    </location>
</feature>
<dbReference type="Gene3D" id="3.30.70.1070">
    <property type="entry name" value="Sporulation related repeat"/>
    <property type="match status" value="1"/>
</dbReference>
<dbReference type="PROSITE" id="PS51724">
    <property type="entry name" value="SPOR"/>
    <property type="match status" value="1"/>
</dbReference>
<keyword evidence="2" id="KW-0812">Transmembrane</keyword>
<name>A0A844Y880_9SPHN</name>
<keyword evidence="2" id="KW-1133">Transmembrane helix</keyword>
<evidence type="ECO:0000313" key="4">
    <source>
        <dbReference type="EMBL" id="MXO54036.1"/>
    </source>
</evidence>
<keyword evidence="2" id="KW-0472">Membrane</keyword>
<dbReference type="OrthoDB" id="7390714at2"/>
<dbReference type="EMBL" id="WTYD01000001">
    <property type="protein sequence ID" value="MXO54036.1"/>
    <property type="molecule type" value="Genomic_DNA"/>
</dbReference>
<proteinExistence type="predicted"/>
<accession>A0A844Y880</accession>
<dbReference type="Pfam" id="PF05036">
    <property type="entry name" value="SPOR"/>
    <property type="match status" value="1"/>
</dbReference>
<dbReference type="SUPFAM" id="SSF110997">
    <property type="entry name" value="Sporulation related repeat"/>
    <property type="match status" value="1"/>
</dbReference>
<sequence length="228" mass="23789">MVQGVQDSRESRTLDFGADEESLPWLESGEDETQTGYDTTRLIGIGLLMVVALGVIVGAIWWVSNSSVGGGPEPDGSLVEAPDEPYRTRPEDAGGKTFAGTGDTSFAVGEGQTREGRLGSGPAPVVTPTPTETASEPEPAETPAPNSGALPRGTAVQVGAYSNRADAEEGWRTLQRQTDALSGVGYRIVEGRADIGTVFRLQAAGEDNAGARRLCNALQSDGLPCQVK</sequence>
<feature type="compositionally biased region" description="Low complexity" evidence="1">
    <location>
        <begin position="122"/>
        <end position="145"/>
    </location>
</feature>